<comment type="caution">
    <text evidence="1">The sequence shown here is derived from an EMBL/GenBank/DDBJ whole genome shotgun (WGS) entry which is preliminary data.</text>
</comment>
<dbReference type="AlphaFoldDB" id="A0A9W8X5Y0"/>
<sequence>MCRPVTAAERSEASSIARRQDANYTQKVARVHWNAAERCALYTAINVFCAKFGIQNFGFATECKLSTKQLQIMADAVNAVSNPSGLDPRGIDAVRGQITSARNKSPPKDKAVFDLLAKGTDFRARMSGGEAIPET</sequence>
<evidence type="ECO:0000313" key="2">
    <source>
        <dbReference type="Proteomes" id="UP001140562"/>
    </source>
</evidence>
<dbReference type="EMBL" id="JAPEUV010000008">
    <property type="protein sequence ID" value="KAJ4342009.1"/>
    <property type="molecule type" value="Genomic_DNA"/>
</dbReference>
<dbReference type="OrthoDB" id="3799489at2759"/>
<reference evidence="1" key="1">
    <citation type="submission" date="2022-10" db="EMBL/GenBank/DDBJ databases">
        <title>Tapping the CABI collections for fungal endophytes: first genome assemblies for Collariella, Neodidymelliopsis, Ascochyta clinopodiicola, Didymella pomorum, Didymosphaeria variabile, Neocosmospora piperis and Neocucurbitaria cava.</title>
        <authorList>
            <person name="Hill R."/>
        </authorList>
    </citation>
    <scope>NUCLEOTIDE SEQUENCE</scope>
    <source>
        <strain evidence="1">IMI 360193</strain>
    </source>
</reference>
<accession>A0A9W8X5Y0</accession>
<gene>
    <name evidence="1" type="ORF">N0V87_001335</name>
</gene>
<proteinExistence type="predicted"/>
<dbReference type="Proteomes" id="UP001140562">
    <property type="component" value="Unassembled WGS sequence"/>
</dbReference>
<evidence type="ECO:0000313" key="1">
    <source>
        <dbReference type="EMBL" id="KAJ4342009.1"/>
    </source>
</evidence>
<keyword evidence="2" id="KW-1185">Reference proteome</keyword>
<name>A0A9W8X5Y0_9PLEO</name>
<organism evidence="1 2">
    <name type="scientific">Didymella glomerata</name>
    <dbReference type="NCBI Taxonomy" id="749621"/>
    <lineage>
        <taxon>Eukaryota</taxon>
        <taxon>Fungi</taxon>
        <taxon>Dikarya</taxon>
        <taxon>Ascomycota</taxon>
        <taxon>Pezizomycotina</taxon>
        <taxon>Dothideomycetes</taxon>
        <taxon>Pleosporomycetidae</taxon>
        <taxon>Pleosporales</taxon>
        <taxon>Pleosporineae</taxon>
        <taxon>Didymellaceae</taxon>
        <taxon>Didymella</taxon>
    </lineage>
</organism>
<protein>
    <submittedName>
        <fullName evidence="1">Uncharacterized protein</fullName>
    </submittedName>
</protein>